<proteinExistence type="predicted"/>
<dbReference type="InterPro" id="IPR036388">
    <property type="entry name" value="WH-like_DNA-bd_sf"/>
</dbReference>
<dbReference type="GO" id="GO:0003700">
    <property type="term" value="F:DNA-binding transcription factor activity"/>
    <property type="evidence" value="ECO:0007669"/>
    <property type="project" value="InterPro"/>
</dbReference>
<dbReference type="EMBL" id="JABEQI010000002">
    <property type="protein sequence ID" value="MBB2185885.1"/>
    <property type="molecule type" value="Genomic_DNA"/>
</dbReference>
<dbReference type="InterPro" id="IPR036390">
    <property type="entry name" value="WH_DNA-bd_sf"/>
</dbReference>
<evidence type="ECO:0000313" key="1">
    <source>
        <dbReference type="EMBL" id="MBB2185885.1"/>
    </source>
</evidence>
<dbReference type="EMBL" id="QQAW01000002">
    <property type="protein sequence ID" value="RDI39697.1"/>
    <property type="molecule type" value="Genomic_DNA"/>
</dbReference>
<dbReference type="PANTHER" id="PTHR33202">
    <property type="entry name" value="ZINC UPTAKE REGULATION PROTEIN"/>
    <property type="match status" value="1"/>
</dbReference>
<reference evidence="2 3" key="1">
    <citation type="submission" date="2018-07" db="EMBL/GenBank/DDBJ databases">
        <title>Genomic Encyclopedia of Type Strains, Phase IV (KMG-IV): sequencing the most valuable type-strain genomes for metagenomic binning, comparative biology and taxonomic classification.</title>
        <authorList>
            <person name="Goeker M."/>
        </authorList>
    </citation>
    <scope>NUCLEOTIDE SEQUENCE [LARGE SCALE GENOMIC DNA]</scope>
    <source>
        <strain evidence="2 3">DSM 5603</strain>
    </source>
</reference>
<dbReference type="GO" id="GO:0008270">
    <property type="term" value="F:zinc ion binding"/>
    <property type="evidence" value="ECO:0007669"/>
    <property type="project" value="TreeGrafter"/>
</dbReference>
<dbReference type="Proteomes" id="UP000562982">
    <property type="component" value="Unassembled WGS sequence"/>
</dbReference>
<dbReference type="Pfam" id="PF01475">
    <property type="entry name" value="FUR"/>
    <property type="match status" value="1"/>
</dbReference>
<dbReference type="GO" id="GO:0000976">
    <property type="term" value="F:transcription cis-regulatory region binding"/>
    <property type="evidence" value="ECO:0007669"/>
    <property type="project" value="TreeGrafter"/>
</dbReference>
<dbReference type="SUPFAM" id="SSF46785">
    <property type="entry name" value="Winged helix' DNA-binding domain"/>
    <property type="match status" value="1"/>
</dbReference>
<dbReference type="Gene3D" id="1.10.10.10">
    <property type="entry name" value="Winged helix-like DNA-binding domain superfamily/Winged helix DNA-binding domain"/>
    <property type="match status" value="1"/>
</dbReference>
<reference evidence="1 4" key="2">
    <citation type="submission" date="2020-04" db="EMBL/GenBank/DDBJ databases">
        <title>Description of novel Gluconacetobacter.</title>
        <authorList>
            <person name="Sombolestani A."/>
        </authorList>
    </citation>
    <scope>NUCLEOTIDE SEQUENCE [LARGE SCALE GENOMIC DNA]</scope>
    <source>
        <strain evidence="1 4">LMG 1382</strain>
    </source>
</reference>
<accession>A0A370G7B7</accession>
<dbReference type="PANTHER" id="PTHR33202:SF7">
    <property type="entry name" value="FERRIC UPTAKE REGULATION PROTEIN"/>
    <property type="match status" value="1"/>
</dbReference>
<comment type="caution">
    <text evidence="2">The sequence shown here is derived from an EMBL/GenBank/DDBJ whole genome shotgun (WGS) entry which is preliminary data.</text>
</comment>
<dbReference type="InterPro" id="IPR002481">
    <property type="entry name" value="FUR"/>
</dbReference>
<gene>
    <name evidence="2" type="ORF">C7453_102491</name>
    <name evidence="1" type="ORF">HLH32_05720</name>
</gene>
<evidence type="ECO:0000313" key="3">
    <source>
        <dbReference type="Proteomes" id="UP000254958"/>
    </source>
</evidence>
<protein>
    <submittedName>
        <fullName evidence="2">Fe2+ or Zn2+ uptake regulation protein</fullName>
    </submittedName>
    <submittedName>
        <fullName evidence="1">Fur family transcriptional regulator</fullName>
    </submittedName>
</protein>
<dbReference type="GO" id="GO:1900376">
    <property type="term" value="P:regulation of secondary metabolite biosynthetic process"/>
    <property type="evidence" value="ECO:0007669"/>
    <property type="project" value="TreeGrafter"/>
</dbReference>
<name>A0A370G7B7_GLULI</name>
<evidence type="ECO:0000313" key="4">
    <source>
        <dbReference type="Proteomes" id="UP000562982"/>
    </source>
</evidence>
<dbReference type="Proteomes" id="UP000254958">
    <property type="component" value="Unassembled WGS sequence"/>
</dbReference>
<evidence type="ECO:0000313" key="2">
    <source>
        <dbReference type="EMBL" id="RDI39697.1"/>
    </source>
</evidence>
<dbReference type="GO" id="GO:0045892">
    <property type="term" value="P:negative regulation of DNA-templated transcription"/>
    <property type="evidence" value="ECO:0007669"/>
    <property type="project" value="TreeGrafter"/>
</dbReference>
<dbReference type="AlphaFoldDB" id="A0A370G7B7"/>
<organism evidence="2 3">
    <name type="scientific">Gluconacetobacter liquefaciens</name>
    <name type="common">Acetobacter liquefaciens</name>
    <dbReference type="NCBI Taxonomy" id="89584"/>
    <lineage>
        <taxon>Bacteria</taxon>
        <taxon>Pseudomonadati</taxon>
        <taxon>Pseudomonadota</taxon>
        <taxon>Alphaproteobacteria</taxon>
        <taxon>Acetobacterales</taxon>
        <taxon>Acetobacteraceae</taxon>
        <taxon>Gluconacetobacter</taxon>
    </lineage>
</organism>
<sequence>MSRFPQHRRSAADIHQIRRGMGASHRQVCMLEHRCREAGMKMTDLRRVVLHGVLEAGSSATAVDIWRTLLAMTEGHAPSPTSLQRTLNMMVGLGVLHRHVGIDRAWQYDLVPAQDTSSAILFVDADTGTVTPCDDPEVTALLRRLVARRGFAIQEASITVTALADPTSPARSV</sequence>
<keyword evidence="3" id="KW-1185">Reference proteome</keyword>